<evidence type="ECO:0000256" key="3">
    <source>
        <dbReference type="ARBA" id="ARBA00023125"/>
    </source>
</evidence>
<dbReference type="InterPro" id="IPR011010">
    <property type="entry name" value="DNA_brk_join_enz"/>
</dbReference>
<dbReference type="PROSITE" id="PS51898">
    <property type="entry name" value="TYR_RECOMBINASE"/>
    <property type="match status" value="1"/>
</dbReference>
<dbReference type="PANTHER" id="PTHR30629:SF2">
    <property type="entry name" value="PROPHAGE INTEGRASE INTS-RELATED"/>
    <property type="match status" value="1"/>
</dbReference>
<feature type="domain" description="Core-binding (CB)" evidence="7">
    <location>
        <begin position="99"/>
        <end position="179"/>
    </location>
</feature>
<dbReference type="InterPro" id="IPR002104">
    <property type="entry name" value="Integrase_catalytic"/>
</dbReference>
<sequence>MAKGRINKTNVDKLLCPTGKAMDILWDDALRGFGVVVLPSGRKTFVAQWKRHGRSQKAKIGLYGPMTAEQARSQATILLGEVESGGDPIAERKAARAVRTFREIAADFMEHHVAAKRKPKTAVEYGRLLDTYVLPAIGAKRIVDVSRADVARLHSSLRRTPRQANLVISVISAVWGWASRRDEAEFTRNPAARLERFPEKSCERFLSSDELARLGDTLRLAETEGLPWSEAEPQSKHGAKPENRRNILDPFGIAAIRLLILTGMRPREVLDLEWSHVDFERGALFLPDSKTGRKCVIIGGPALDVLAGLPRLMGCRFVITGKSLDTPRADLNRPWVAVRRCAALEGVRLYDLRHSFASIGAGASLGLPIVGKLLGHSQAATTQRYAHLDADPLRRAANMIASSIVTAMGGKNRVEAAIVDTEAFSSARRGA</sequence>
<dbReference type="PANTHER" id="PTHR30629">
    <property type="entry name" value="PROPHAGE INTEGRASE"/>
    <property type="match status" value="1"/>
</dbReference>
<dbReference type="InterPro" id="IPR053876">
    <property type="entry name" value="Phage_int_M"/>
</dbReference>
<evidence type="ECO:0000256" key="2">
    <source>
        <dbReference type="ARBA" id="ARBA00022908"/>
    </source>
</evidence>
<dbReference type="Pfam" id="PF13356">
    <property type="entry name" value="Arm-DNA-bind_3"/>
    <property type="match status" value="1"/>
</dbReference>
<dbReference type="InterPro" id="IPR013762">
    <property type="entry name" value="Integrase-like_cat_sf"/>
</dbReference>
<evidence type="ECO:0000259" key="6">
    <source>
        <dbReference type="PROSITE" id="PS51898"/>
    </source>
</evidence>
<proteinExistence type="inferred from homology"/>
<name>A0ABZ0HPI2_9HYPH</name>
<reference evidence="8 9" key="1">
    <citation type="submission" date="2023-10" db="EMBL/GenBank/DDBJ databases">
        <title>Novel methanotroph of the genus Methylocapsa from a subarctic wetland.</title>
        <authorList>
            <person name="Belova S.E."/>
            <person name="Oshkin I.Y."/>
            <person name="Miroshnikov K."/>
            <person name="Dedysh S.N."/>
        </authorList>
    </citation>
    <scope>NUCLEOTIDE SEQUENCE [LARGE SCALE GENOMIC DNA]</scope>
    <source>
        <strain evidence="8 9">RX1</strain>
    </source>
</reference>
<keyword evidence="2" id="KW-0229">DNA integration</keyword>
<dbReference type="SUPFAM" id="SSF56349">
    <property type="entry name" value="DNA breaking-rejoining enzymes"/>
    <property type="match status" value="1"/>
</dbReference>
<dbReference type="Pfam" id="PF22022">
    <property type="entry name" value="Phage_int_M"/>
    <property type="match status" value="1"/>
</dbReference>
<dbReference type="RefSeq" id="WP_407337760.1">
    <property type="nucleotide sequence ID" value="NZ_CP136862.1"/>
</dbReference>
<dbReference type="Gene3D" id="1.10.443.10">
    <property type="entry name" value="Intergrase catalytic core"/>
    <property type="match status" value="1"/>
</dbReference>
<keyword evidence="3 5" id="KW-0238">DNA-binding</keyword>
<keyword evidence="9" id="KW-1185">Reference proteome</keyword>
<dbReference type="CDD" id="cd00796">
    <property type="entry name" value="INT_Rci_Hp1_C"/>
    <property type="match status" value="1"/>
</dbReference>
<organism evidence="8 9">
    <name type="scientific">Methylocapsa polymorpha</name>
    <dbReference type="NCBI Taxonomy" id="3080828"/>
    <lineage>
        <taxon>Bacteria</taxon>
        <taxon>Pseudomonadati</taxon>
        <taxon>Pseudomonadota</taxon>
        <taxon>Alphaproteobacteria</taxon>
        <taxon>Hyphomicrobiales</taxon>
        <taxon>Beijerinckiaceae</taxon>
        <taxon>Methylocapsa</taxon>
    </lineage>
</organism>
<feature type="domain" description="Tyr recombinase" evidence="6">
    <location>
        <begin position="221"/>
        <end position="398"/>
    </location>
</feature>
<comment type="similarity">
    <text evidence="1">Belongs to the 'phage' integrase family.</text>
</comment>
<dbReference type="InterPro" id="IPR050808">
    <property type="entry name" value="Phage_Integrase"/>
</dbReference>
<evidence type="ECO:0000256" key="5">
    <source>
        <dbReference type="PROSITE-ProRule" id="PRU01248"/>
    </source>
</evidence>
<evidence type="ECO:0000313" key="8">
    <source>
        <dbReference type="EMBL" id="WOJ88324.1"/>
    </source>
</evidence>
<dbReference type="InterPro" id="IPR025166">
    <property type="entry name" value="Integrase_DNA_bind_dom"/>
</dbReference>
<dbReference type="Pfam" id="PF00589">
    <property type="entry name" value="Phage_integrase"/>
    <property type="match status" value="1"/>
</dbReference>
<evidence type="ECO:0000259" key="7">
    <source>
        <dbReference type="PROSITE" id="PS51900"/>
    </source>
</evidence>
<dbReference type="PROSITE" id="PS51900">
    <property type="entry name" value="CB"/>
    <property type="match status" value="1"/>
</dbReference>
<dbReference type="Proteomes" id="UP001626536">
    <property type="component" value="Chromosome"/>
</dbReference>
<dbReference type="Gene3D" id="1.10.150.130">
    <property type="match status" value="1"/>
</dbReference>
<gene>
    <name evidence="8" type="ORF">RZS28_10775</name>
</gene>
<keyword evidence="4" id="KW-0233">DNA recombination</keyword>
<dbReference type="InterPro" id="IPR044068">
    <property type="entry name" value="CB"/>
</dbReference>
<protein>
    <submittedName>
        <fullName evidence="8">Site-specific integrase</fullName>
    </submittedName>
</protein>
<evidence type="ECO:0000256" key="1">
    <source>
        <dbReference type="ARBA" id="ARBA00008857"/>
    </source>
</evidence>
<dbReference type="InterPro" id="IPR010998">
    <property type="entry name" value="Integrase_recombinase_N"/>
</dbReference>
<dbReference type="EMBL" id="CP136862">
    <property type="protein sequence ID" value="WOJ88324.1"/>
    <property type="molecule type" value="Genomic_DNA"/>
</dbReference>
<evidence type="ECO:0000313" key="9">
    <source>
        <dbReference type="Proteomes" id="UP001626536"/>
    </source>
</evidence>
<evidence type="ECO:0000256" key="4">
    <source>
        <dbReference type="ARBA" id="ARBA00023172"/>
    </source>
</evidence>
<accession>A0ABZ0HPI2</accession>
<dbReference type="InterPro" id="IPR038488">
    <property type="entry name" value="Integrase_DNA-bd_sf"/>
</dbReference>
<dbReference type="Gene3D" id="3.30.160.390">
    <property type="entry name" value="Integrase, DNA-binding domain"/>
    <property type="match status" value="1"/>
</dbReference>